<dbReference type="EMBL" id="CP034044">
    <property type="protein sequence ID" value="AZG68502.1"/>
    <property type="molecule type" value="Genomic_DNA"/>
</dbReference>
<dbReference type="Proteomes" id="UP000275883">
    <property type="component" value="Chromosome"/>
</dbReference>
<proteinExistence type="predicted"/>
<keyword evidence="2" id="KW-1185">Reference proteome</keyword>
<organism evidence="1 2">
    <name type="scientific">Mycoplasma struthionis</name>
    <dbReference type="NCBI Taxonomy" id="538220"/>
    <lineage>
        <taxon>Bacteria</taxon>
        <taxon>Bacillati</taxon>
        <taxon>Mycoplasmatota</taxon>
        <taxon>Mollicutes</taxon>
        <taxon>Mycoplasmataceae</taxon>
        <taxon>Mycoplasma</taxon>
    </lineage>
</organism>
<protein>
    <recommendedName>
        <fullName evidence="3">DUF1934 domain-containing protein</fullName>
    </recommendedName>
</protein>
<dbReference type="RefSeq" id="WP_124724197.1">
    <property type="nucleotide sequence ID" value="NZ_CP034044.1"/>
</dbReference>
<sequence>MYLKYLLLSSNQNIEPSFESDYLKYTEETEGEFIVIKYKDLENNEASLRVSNNEAQIIFNGNKMDLALKRKVSNTFYFGEIKITFDCFLTSIVVKNKIIELNYDLLQNDTIIVSNIARFEFYKEKGGQLK</sequence>
<name>A0A3G8LI02_9MOLU</name>
<accession>A0A3G8LI02</accession>
<reference evidence="1 2" key="1">
    <citation type="submission" date="2018-11" db="EMBL/GenBank/DDBJ databases">
        <title>Genome sequence of Mycoplasma struthionis sp. nov.</title>
        <authorList>
            <person name="Spergser J."/>
        </authorList>
    </citation>
    <scope>NUCLEOTIDE SEQUENCE [LARGE SCALE GENOMIC DNA]</scope>
    <source>
        <strain evidence="1 2">237IA</strain>
    </source>
</reference>
<dbReference type="KEGG" id="mstr:EGN60_00740"/>
<dbReference type="AlphaFoldDB" id="A0A3G8LI02"/>
<evidence type="ECO:0000313" key="2">
    <source>
        <dbReference type="Proteomes" id="UP000275883"/>
    </source>
</evidence>
<gene>
    <name evidence="1" type="ORF">EGN60_00740</name>
</gene>
<evidence type="ECO:0008006" key="3">
    <source>
        <dbReference type="Google" id="ProtNLM"/>
    </source>
</evidence>
<evidence type="ECO:0000313" key="1">
    <source>
        <dbReference type="EMBL" id="AZG68502.1"/>
    </source>
</evidence>